<name>A0A8B9TP13_ANAPL</name>
<reference evidence="2" key="1">
    <citation type="submission" date="2019-08" db="EMBL/GenBank/DDBJ databases">
        <title>Three high-quality genomes provides insights into domestication of ducks.</title>
        <authorList>
            <person name="Hou Z.C."/>
            <person name="Zhu F."/>
            <person name="Yin Z.T."/>
            <person name="Zhang F."/>
        </authorList>
    </citation>
    <scope>NUCLEOTIDE SEQUENCE [LARGE SCALE GENOMIC DNA]</scope>
</reference>
<evidence type="ECO:0000313" key="2">
    <source>
        <dbReference type="Ensembl" id="ENSAPLP00020023361.1"/>
    </source>
</evidence>
<organism evidence="2 3">
    <name type="scientific">Anas platyrhynchos</name>
    <name type="common">Mallard</name>
    <name type="synonym">Anas boschas</name>
    <dbReference type="NCBI Taxonomy" id="8839"/>
    <lineage>
        <taxon>Eukaryota</taxon>
        <taxon>Metazoa</taxon>
        <taxon>Chordata</taxon>
        <taxon>Craniata</taxon>
        <taxon>Vertebrata</taxon>
        <taxon>Euteleostomi</taxon>
        <taxon>Archelosauria</taxon>
        <taxon>Archosauria</taxon>
        <taxon>Dinosauria</taxon>
        <taxon>Saurischia</taxon>
        <taxon>Theropoda</taxon>
        <taxon>Coelurosauria</taxon>
        <taxon>Aves</taxon>
        <taxon>Neognathae</taxon>
        <taxon>Galloanserae</taxon>
        <taxon>Anseriformes</taxon>
        <taxon>Anatidae</taxon>
        <taxon>Anatinae</taxon>
        <taxon>Anas</taxon>
    </lineage>
</organism>
<feature type="region of interest" description="Disordered" evidence="1">
    <location>
        <begin position="188"/>
        <end position="210"/>
    </location>
</feature>
<evidence type="ECO:0000256" key="1">
    <source>
        <dbReference type="SAM" id="MobiDB-lite"/>
    </source>
</evidence>
<evidence type="ECO:0008006" key="4">
    <source>
        <dbReference type="Google" id="ProtNLM"/>
    </source>
</evidence>
<accession>A0A8B9TP13</accession>
<evidence type="ECO:0000313" key="3">
    <source>
        <dbReference type="Proteomes" id="UP000694400"/>
    </source>
</evidence>
<dbReference type="Proteomes" id="UP000694400">
    <property type="component" value="Chromosome 3"/>
</dbReference>
<sequence length="353" mass="39604">MLTGPVQGSLLDSKEFSSSAAEATFTKCMEQLGFSISASASDRFSGLIVERGVDSSKSSQSEDSCRSCSEQAYICTTKYQYIPLASYYFQKDQLRLSDAALRELQDIEQLLSITQEADRFHLLKSRCASFFRRFGSHVNQGPIHFGGIFWWKASAEGFRAEQWDEMKQQTSEALNSYVRASFSGFSTKRGVKGDASKSSSQASFQGRDRSSTHRAVQLYVTKTGGPAETDSLPEWKCGLVANNTTWCVIDRGSQLIPVWDIILSNHSSDFKASHQMGSSLRIVYEALMDHSTGVIFGEELGSVVEEARSFLEQVKTWEGTVDEKKLLIQPSKDSELPFYFLQRLLTVDYRVRY</sequence>
<reference evidence="2" key="2">
    <citation type="submission" date="2025-08" db="UniProtKB">
        <authorList>
            <consortium name="Ensembl"/>
        </authorList>
    </citation>
    <scope>IDENTIFICATION</scope>
</reference>
<dbReference type="AlphaFoldDB" id="A0A8B9TP13"/>
<proteinExistence type="predicted"/>
<reference evidence="2" key="3">
    <citation type="submission" date="2025-09" db="UniProtKB">
        <authorList>
            <consortium name="Ensembl"/>
        </authorList>
    </citation>
    <scope>IDENTIFICATION</scope>
</reference>
<dbReference type="Ensembl" id="ENSAPLT00020025221.1">
    <property type="protein sequence ID" value="ENSAPLP00020023361.1"/>
    <property type="gene ID" value="ENSAPLG00020016251.1"/>
</dbReference>
<protein>
    <recommendedName>
        <fullName evidence="4">MACPF domain-containing protein</fullName>
    </recommendedName>
</protein>